<dbReference type="InterPro" id="IPR000212">
    <property type="entry name" value="DNA_helicase_UvrD/REP"/>
</dbReference>
<dbReference type="GO" id="GO:0005829">
    <property type="term" value="C:cytosol"/>
    <property type="evidence" value="ECO:0007669"/>
    <property type="project" value="TreeGrafter"/>
</dbReference>
<comment type="catalytic activity">
    <reaction evidence="10">
        <text>ATP + H2O = ADP + phosphate + H(+)</text>
        <dbReference type="Rhea" id="RHEA:13065"/>
        <dbReference type="ChEBI" id="CHEBI:15377"/>
        <dbReference type="ChEBI" id="CHEBI:15378"/>
        <dbReference type="ChEBI" id="CHEBI:30616"/>
        <dbReference type="ChEBI" id="CHEBI:43474"/>
        <dbReference type="ChEBI" id="CHEBI:456216"/>
        <dbReference type="EC" id="5.6.2.4"/>
    </reaction>
</comment>
<dbReference type="GO" id="GO:0016887">
    <property type="term" value="F:ATP hydrolysis activity"/>
    <property type="evidence" value="ECO:0007669"/>
    <property type="project" value="RHEA"/>
</dbReference>
<dbReference type="Pfam" id="PF13361">
    <property type="entry name" value="UvrD_C"/>
    <property type="match status" value="2"/>
</dbReference>
<dbReference type="EC" id="5.6.2.4" evidence="9"/>
<feature type="domain" description="UvrD-like helicase C-terminal" evidence="13">
    <location>
        <begin position="285"/>
        <end position="522"/>
    </location>
</feature>
<dbReference type="InterPro" id="IPR014016">
    <property type="entry name" value="UvrD-like_ATP-bd"/>
</dbReference>
<reference evidence="14 15" key="1">
    <citation type="journal article" date="2016" name="Nat. Commun.">
        <title>Thousands of microbial genomes shed light on interconnected biogeochemical processes in an aquifer system.</title>
        <authorList>
            <person name="Anantharaman K."/>
            <person name="Brown C.T."/>
            <person name="Hug L.A."/>
            <person name="Sharon I."/>
            <person name="Castelle C.J."/>
            <person name="Probst A.J."/>
            <person name="Thomas B.C."/>
            <person name="Singh A."/>
            <person name="Wilkins M.J."/>
            <person name="Karaoz U."/>
            <person name="Brodie E.L."/>
            <person name="Williams K.H."/>
            <person name="Hubbard S.S."/>
            <person name="Banfield J.F."/>
        </authorList>
    </citation>
    <scope>NUCLEOTIDE SEQUENCE [LARGE SCALE GENOMIC DNA]</scope>
</reference>
<proteinExistence type="inferred from homology"/>
<dbReference type="Pfam" id="PF00580">
    <property type="entry name" value="UvrD-helicase"/>
    <property type="match status" value="1"/>
</dbReference>
<dbReference type="Proteomes" id="UP000179233">
    <property type="component" value="Unassembled WGS sequence"/>
</dbReference>
<evidence type="ECO:0000256" key="5">
    <source>
        <dbReference type="ARBA" id="ARBA00022840"/>
    </source>
</evidence>
<dbReference type="Gene3D" id="1.10.486.10">
    <property type="entry name" value="PCRA, domain 4"/>
    <property type="match status" value="2"/>
</dbReference>
<evidence type="ECO:0000256" key="9">
    <source>
        <dbReference type="ARBA" id="ARBA00034808"/>
    </source>
</evidence>
<keyword evidence="6" id="KW-0238">DNA-binding</keyword>
<dbReference type="GO" id="GO:0033202">
    <property type="term" value="C:DNA helicase complex"/>
    <property type="evidence" value="ECO:0007669"/>
    <property type="project" value="TreeGrafter"/>
</dbReference>
<dbReference type="CDD" id="cd17932">
    <property type="entry name" value="DEXQc_UvrD"/>
    <property type="match status" value="1"/>
</dbReference>
<comment type="similarity">
    <text evidence="1">Belongs to the helicase family. UvrD subfamily.</text>
</comment>
<evidence type="ECO:0000259" key="12">
    <source>
        <dbReference type="PROSITE" id="PS51198"/>
    </source>
</evidence>
<keyword evidence="4 11" id="KW-0347">Helicase</keyword>
<dbReference type="GO" id="GO:0000725">
    <property type="term" value="P:recombinational repair"/>
    <property type="evidence" value="ECO:0007669"/>
    <property type="project" value="TreeGrafter"/>
</dbReference>
<dbReference type="EMBL" id="MHCJ01000003">
    <property type="protein sequence ID" value="OGY18895.1"/>
    <property type="molecule type" value="Genomic_DNA"/>
</dbReference>
<keyword evidence="3 11" id="KW-0378">Hydrolase</keyword>
<dbReference type="CDD" id="cd18807">
    <property type="entry name" value="SF1_C_UvrD"/>
    <property type="match status" value="1"/>
</dbReference>
<dbReference type="GO" id="GO:0005524">
    <property type="term" value="F:ATP binding"/>
    <property type="evidence" value="ECO:0007669"/>
    <property type="project" value="UniProtKB-UniRule"/>
</dbReference>
<dbReference type="Gene3D" id="3.40.50.300">
    <property type="entry name" value="P-loop containing nucleotide triphosphate hydrolases"/>
    <property type="match status" value="3"/>
</dbReference>
<dbReference type="PANTHER" id="PTHR11070">
    <property type="entry name" value="UVRD / RECB / PCRA DNA HELICASE FAMILY MEMBER"/>
    <property type="match status" value="1"/>
</dbReference>
<protein>
    <recommendedName>
        <fullName evidence="9">DNA 3'-5' helicase</fullName>
        <ecNumber evidence="9">5.6.2.4</ecNumber>
    </recommendedName>
</protein>
<evidence type="ECO:0000256" key="4">
    <source>
        <dbReference type="ARBA" id="ARBA00022806"/>
    </source>
</evidence>
<evidence type="ECO:0000256" key="3">
    <source>
        <dbReference type="ARBA" id="ARBA00022801"/>
    </source>
</evidence>
<dbReference type="PROSITE" id="PS51217">
    <property type="entry name" value="UVRD_HELICASE_CTER"/>
    <property type="match status" value="1"/>
</dbReference>
<feature type="binding site" evidence="11">
    <location>
        <begin position="28"/>
        <end position="35"/>
    </location>
    <ligand>
        <name>ATP</name>
        <dbReference type="ChEBI" id="CHEBI:30616"/>
    </ligand>
</feature>
<dbReference type="InterPro" id="IPR014017">
    <property type="entry name" value="DNA_helicase_UvrD-like_C"/>
</dbReference>
<dbReference type="InterPro" id="IPR013986">
    <property type="entry name" value="DExx_box_DNA_helicase_dom_sf"/>
</dbReference>
<evidence type="ECO:0000313" key="14">
    <source>
        <dbReference type="EMBL" id="OGY18895.1"/>
    </source>
</evidence>
<comment type="caution">
    <text evidence="14">The sequence shown here is derived from an EMBL/GenBank/DDBJ whole genome shotgun (WGS) entry which is preliminary data.</text>
</comment>
<dbReference type="AlphaFoldDB" id="A0A1G1VU12"/>
<dbReference type="PROSITE" id="PS51198">
    <property type="entry name" value="UVRD_HELICASE_ATP_BIND"/>
    <property type="match status" value="1"/>
</dbReference>
<keyword evidence="5 11" id="KW-0067">ATP-binding</keyword>
<dbReference type="Gene3D" id="1.10.10.160">
    <property type="match status" value="1"/>
</dbReference>
<evidence type="ECO:0000256" key="11">
    <source>
        <dbReference type="PROSITE-ProRule" id="PRU00560"/>
    </source>
</evidence>
<dbReference type="SUPFAM" id="SSF52540">
    <property type="entry name" value="P-loop containing nucleoside triphosphate hydrolases"/>
    <property type="match status" value="1"/>
</dbReference>
<keyword evidence="7" id="KW-0413">Isomerase</keyword>
<evidence type="ECO:0000256" key="8">
    <source>
        <dbReference type="ARBA" id="ARBA00034617"/>
    </source>
</evidence>
<keyword evidence="2 11" id="KW-0547">Nucleotide-binding</keyword>
<evidence type="ECO:0000256" key="10">
    <source>
        <dbReference type="ARBA" id="ARBA00048988"/>
    </source>
</evidence>
<sequence>MASGLLKALNREQRAAVAFEGGPLLILAGAGSGKTRAIVYRVAYLMKERGVDPSSILLTTFTNKAASEMRERLVKLVGTAPPFTGTFHSLCAKILREHGTLVGISPSYVIYDENDQEDVVKQALTSLDLSARDYNPRSVLGAISSAKNELIGPTAYPQYARGHWQETVSRIYLAYQKLLRQSEALDFDDLLMETVRLFQKQPALLSQIQHRFRHILVDEYQDTNHAQYVLTKLLAGKWRNLCCVGDFSQSIYMWRGADFRNLMKLQQDFPDLTVVNLEQNYRSTQIILDAASGVISHNKTHPILQLWTTRKGGEKIVVYESRDEKEEAGFVLAIVSSLSRSNPSYSFKDFAVLYRTNAQSRALEEAFIRAGVPYVLVGGTRFYERREIKDCLALLRVLYNPKDLVSYRRIEKLGKGRLNTFLTFAKVFEDKEKYASASTLDLLDQVLEATGYLDLYNPKDEEGLSRLENIKELRSVAAEFPSISEFLENVALVEQEHLPDHPANSQKKRNAVTFMTLHAAKGLEFPIVFLVGMEEGLFPHSRSLLESETLEEERRLCYVGITRARDRLFLTYARRRLYFGAYGSNMTSRFLAEIPPSLFSQASVIVQEHSGL</sequence>
<dbReference type="InterPro" id="IPR027417">
    <property type="entry name" value="P-loop_NTPase"/>
</dbReference>
<evidence type="ECO:0000256" key="7">
    <source>
        <dbReference type="ARBA" id="ARBA00023235"/>
    </source>
</evidence>
<dbReference type="GO" id="GO:0003677">
    <property type="term" value="F:DNA binding"/>
    <property type="evidence" value="ECO:0007669"/>
    <property type="project" value="UniProtKB-KW"/>
</dbReference>
<comment type="catalytic activity">
    <reaction evidence="8">
        <text>Couples ATP hydrolysis with the unwinding of duplex DNA by translocating in the 3'-5' direction.</text>
        <dbReference type="EC" id="5.6.2.4"/>
    </reaction>
</comment>
<name>A0A1G1VU12_9BACT</name>
<feature type="domain" description="UvrD-like helicase ATP-binding" evidence="12">
    <location>
        <begin position="7"/>
        <end position="284"/>
    </location>
</feature>
<evidence type="ECO:0000259" key="13">
    <source>
        <dbReference type="PROSITE" id="PS51217"/>
    </source>
</evidence>
<dbReference type="GO" id="GO:0043138">
    <property type="term" value="F:3'-5' DNA helicase activity"/>
    <property type="evidence" value="ECO:0007669"/>
    <property type="project" value="UniProtKB-EC"/>
</dbReference>
<evidence type="ECO:0000256" key="2">
    <source>
        <dbReference type="ARBA" id="ARBA00022741"/>
    </source>
</evidence>
<evidence type="ECO:0000313" key="15">
    <source>
        <dbReference type="Proteomes" id="UP000179233"/>
    </source>
</evidence>
<dbReference type="PANTHER" id="PTHR11070:SF2">
    <property type="entry name" value="ATP-DEPENDENT DNA HELICASE SRS2"/>
    <property type="match status" value="1"/>
</dbReference>
<evidence type="ECO:0000256" key="6">
    <source>
        <dbReference type="ARBA" id="ARBA00023125"/>
    </source>
</evidence>
<accession>A0A1G1VU12</accession>
<evidence type="ECO:0000256" key="1">
    <source>
        <dbReference type="ARBA" id="ARBA00009922"/>
    </source>
</evidence>
<organism evidence="14 15">
    <name type="scientific">Candidatus Chisholmbacteria bacterium RIFCSPHIGHO2_01_FULL_52_32</name>
    <dbReference type="NCBI Taxonomy" id="1797591"/>
    <lineage>
        <taxon>Bacteria</taxon>
        <taxon>Candidatus Chisholmiibacteriota</taxon>
    </lineage>
</organism>
<gene>
    <name evidence="14" type="ORF">A2786_05395</name>
</gene>